<name>A0A5R8PFP4_9NOCA</name>
<dbReference type="AlphaFoldDB" id="A0A5R8PFP4"/>
<dbReference type="EMBL" id="VBUU01000009">
    <property type="protein sequence ID" value="TLG12215.1"/>
    <property type="molecule type" value="Genomic_DNA"/>
</dbReference>
<reference evidence="1 2" key="1">
    <citation type="submission" date="2019-05" db="EMBL/GenBank/DDBJ databases">
        <title>Genomes sequences of two Nocardia cyriacigeorgica environmental isolates, type strains Nocardia asteroides ATCC 19247 and Nocardia cyriacigeorgica DSM 44484.</title>
        <authorList>
            <person name="Vautrin F."/>
            <person name="Bergeron E."/>
            <person name="Dubost A."/>
            <person name="Abrouk D."/>
            <person name="Rodriguez Nava V."/>
            <person name="Pujic P."/>
        </authorList>
    </citation>
    <scope>NUCLEOTIDE SEQUENCE [LARGE SCALE GENOMIC DNA]</scope>
    <source>
        <strain evidence="1 2">EML 1456</strain>
    </source>
</reference>
<accession>A0A5R8PFP4</accession>
<comment type="caution">
    <text evidence="1">The sequence shown here is derived from an EMBL/GenBank/DDBJ whole genome shotgun (WGS) entry which is preliminary data.</text>
</comment>
<evidence type="ECO:0000313" key="1">
    <source>
        <dbReference type="EMBL" id="TLG12215.1"/>
    </source>
</evidence>
<evidence type="ECO:0000313" key="2">
    <source>
        <dbReference type="Proteomes" id="UP000308349"/>
    </source>
</evidence>
<dbReference type="Proteomes" id="UP000308349">
    <property type="component" value="Unassembled WGS sequence"/>
</dbReference>
<organism evidence="1 2">
    <name type="scientific">Nocardia cyriacigeorgica</name>
    <dbReference type="NCBI Taxonomy" id="135487"/>
    <lineage>
        <taxon>Bacteria</taxon>
        <taxon>Bacillati</taxon>
        <taxon>Actinomycetota</taxon>
        <taxon>Actinomycetes</taxon>
        <taxon>Mycobacteriales</taxon>
        <taxon>Nocardiaceae</taxon>
        <taxon>Nocardia</taxon>
    </lineage>
</organism>
<sequence>MPVLIDGDERLPVVREVPLLASIHTNVRTSVSARFAVVDGPPVFALRLGANTGCSGDRALRMLRRRIVVRCTVFAVEEVWTPGMSSVMAHRFTLVN</sequence>
<dbReference type="RefSeq" id="WP_212748927.1">
    <property type="nucleotide sequence ID" value="NZ_VBUU01000009.1"/>
</dbReference>
<proteinExistence type="predicted"/>
<protein>
    <submittedName>
        <fullName evidence="1">Uncharacterized protein</fullName>
    </submittedName>
</protein>
<gene>
    <name evidence="1" type="ORF">FEK35_11980</name>
</gene>